<dbReference type="InterPro" id="IPR011234">
    <property type="entry name" value="Fumarylacetoacetase-like_C"/>
</dbReference>
<organism evidence="3 4">
    <name type="scientific">Persicirhabdus sediminis</name>
    <dbReference type="NCBI Taxonomy" id="454144"/>
    <lineage>
        <taxon>Bacteria</taxon>
        <taxon>Pseudomonadati</taxon>
        <taxon>Verrucomicrobiota</taxon>
        <taxon>Verrucomicrobiia</taxon>
        <taxon>Verrucomicrobiales</taxon>
        <taxon>Verrucomicrobiaceae</taxon>
        <taxon>Persicirhabdus</taxon>
    </lineage>
</organism>
<evidence type="ECO:0000256" key="1">
    <source>
        <dbReference type="ARBA" id="ARBA00023239"/>
    </source>
</evidence>
<dbReference type="RefSeq" id="WP_200310477.1">
    <property type="nucleotide sequence ID" value="NZ_JAENIM010000021.1"/>
</dbReference>
<dbReference type="Gene3D" id="3.90.850.10">
    <property type="entry name" value="Fumarylacetoacetase-like, C-terminal domain"/>
    <property type="match status" value="1"/>
</dbReference>
<feature type="domain" description="Fumarylacetoacetase-like C-terminal" evidence="2">
    <location>
        <begin position="103"/>
        <end position="262"/>
    </location>
</feature>
<dbReference type="PANTHER" id="PTHR30143:SF0">
    <property type="entry name" value="2-KETO-4-PENTENOATE HYDRATASE"/>
    <property type="match status" value="1"/>
</dbReference>
<evidence type="ECO:0000259" key="2">
    <source>
        <dbReference type="Pfam" id="PF01557"/>
    </source>
</evidence>
<dbReference type="Pfam" id="PF01557">
    <property type="entry name" value="FAA_hydrolase"/>
    <property type="match status" value="1"/>
</dbReference>
<dbReference type="GO" id="GO:0005737">
    <property type="term" value="C:cytoplasm"/>
    <property type="evidence" value="ECO:0007669"/>
    <property type="project" value="TreeGrafter"/>
</dbReference>
<dbReference type="Proteomes" id="UP000624703">
    <property type="component" value="Unassembled WGS sequence"/>
</dbReference>
<evidence type="ECO:0000313" key="4">
    <source>
        <dbReference type="Proteomes" id="UP000624703"/>
    </source>
</evidence>
<keyword evidence="4" id="KW-1185">Reference proteome</keyword>
<name>A0A8J7MD90_9BACT</name>
<accession>A0A8J7MD90</accession>
<gene>
    <name evidence="3" type="ORF">JIN82_04660</name>
</gene>
<dbReference type="AlphaFoldDB" id="A0A8J7MD90"/>
<proteinExistence type="predicted"/>
<dbReference type="GO" id="GO:0008684">
    <property type="term" value="F:2-oxopent-4-enoate hydratase activity"/>
    <property type="evidence" value="ECO:0007669"/>
    <property type="project" value="TreeGrafter"/>
</dbReference>
<dbReference type="InterPro" id="IPR050772">
    <property type="entry name" value="Hydratase-Decarb/MhpD_sf"/>
</dbReference>
<comment type="caution">
    <text evidence="3">The sequence shown here is derived from an EMBL/GenBank/DDBJ whole genome shotgun (WGS) entry which is preliminary data.</text>
</comment>
<keyword evidence="1" id="KW-0456">Lyase</keyword>
<dbReference type="EMBL" id="JAENIM010000021">
    <property type="protein sequence ID" value="MBK1790447.1"/>
    <property type="molecule type" value="Genomic_DNA"/>
</dbReference>
<evidence type="ECO:0000313" key="3">
    <source>
        <dbReference type="EMBL" id="MBK1790447.1"/>
    </source>
</evidence>
<dbReference type="SUPFAM" id="SSF56529">
    <property type="entry name" value="FAH"/>
    <property type="match status" value="1"/>
</dbReference>
<dbReference type="PANTHER" id="PTHR30143">
    <property type="entry name" value="ACID HYDRATASE"/>
    <property type="match status" value="1"/>
</dbReference>
<reference evidence="3" key="1">
    <citation type="submission" date="2021-01" db="EMBL/GenBank/DDBJ databases">
        <title>Modified the classification status of verrucomicrobia.</title>
        <authorList>
            <person name="Feng X."/>
        </authorList>
    </citation>
    <scope>NUCLEOTIDE SEQUENCE</scope>
    <source>
        <strain evidence="3">_KCTC 22039</strain>
    </source>
</reference>
<sequence>MLEGEQQAEAISQAVHYIRETYYQNKLAMTPLSQTQGLANVDTGWKIQLALIKQLEPSMGPLAGWKVAYSNKEVQAQWGIDEPIAGAFFKSQLIESGVTLDESDYNKMMLEAELVFTLAEDIDEKVDSLDQLRDKVALVSLGMDLPNNNFSFNPTPADVVAAAAGSKYYIVGAGQDPSLFDLENLNISLRRDEQLVYEGMGKNTLGGPWHSLQWLANKLVDLGKPLKKGQLVFCGAVAIPVHTQIAGHYLAEAGPLGALEVTVKPADKLPAGE</sequence>
<protein>
    <recommendedName>
        <fullName evidence="2">Fumarylacetoacetase-like C-terminal domain-containing protein</fullName>
    </recommendedName>
</protein>
<dbReference type="InterPro" id="IPR036663">
    <property type="entry name" value="Fumarylacetoacetase_C_sf"/>
</dbReference>